<dbReference type="PROSITE" id="PS50206">
    <property type="entry name" value="RHODANESE_3"/>
    <property type="match status" value="1"/>
</dbReference>
<dbReference type="SMART" id="SM00450">
    <property type="entry name" value="RHOD"/>
    <property type="match status" value="1"/>
</dbReference>
<dbReference type="InterPro" id="IPR036873">
    <property type="entry name" value="Rhodanese-like_dom_sf"/>
</dbReference>
<dbReference type="InterPro" id="IPR058840">
    <property type="entry name" value="AAA_SelU"/>
</dbReference>
<dbReference type="Gene3D" id="3.40.250.10">
    <property type="entry name" value="Rhodanese-like domain"/>
    <property type="match status" value="1"/>
</dbReference>
<dbReference type="NCBIfam" id="TIGR03167">
    <property type="entry name" value="tRNA_sel_U_synt"/>
    <property type="match status" value="1"/>
</dbReference>
<keyword evidence="4" id="KW-1185">Reference proteome</keyword>
<dbReference type="InterPro" id="IPR001307">
    <property type="entry name" value="Thiosulphate_STrfase_CS"/>
</dbReference>
<evidence type="ECO:0000313" key="3">
    <source>
        <dbReference type="EMBL" id="GAA3871799.1"/>
    </source>
</evidence>
<dbReference type="SUPFAM" id="SSF52821">
    <property type="entry name" value="Rhodanese/Cell cycle control phosphatase"/>
    <property type="match status" value="1"/>
</dbReference>
<dbReference type="EMBL" id="BAABDF010000007">
    <property type="protein sequence ID" value="GAA3871799.1"/>
    <property type="molecule type" value="Genomic_DNA"/>
</dbReference>
<dbReference type="Proteomes" id="UP001399917">
    <property type="component" value="Unassembled WGS sequence"/>
</dbReference>
<protein>
    <submittedName>
        <fullName evidence="3">tRNA 2-selenouridine(34) synthase MnmH</fullName>
    </submittedName>
</protein>
<dbReference type="PANTHER" id="PTHR30401">
    <property type="entry name" value="TRNA 2-SELENOURIDINE SYNTHASE"/>
    <property type="match status" value="1"/>
</dbReference>
<reference evidence="4" key="1">
    <citation type="journal article" date="2019" name="Int. J. Syst. Evol. Microbiol.">
        <title>The Global Catalogue of Microorganisms (GCM) 10K type strain sequencing project: providing services to taxonomists for standard genome sequencing and annotation.</title>
        <authorList>
            <consortium name="The Broad Institute Genomics Platform"/>
            <consortium name="The Broad Institute Genome Sequencing Center for Infectious Disease"/>
            <person name="Wu L."/>
            <person name="Ma J."/>
        </authorList>
    </citation>
    <scope>NUCLEOTIDE SEQUENCE [LARGE SCALE GENOMIC DNA]</scope>
    <source>
        <strain evidence="4">JCM 17190</strain>
    </source>
</reference>
<accession>A0ABP7KDH1</accession>
<dbReference type="NCBIfam" id="NF008752">
    <property type="entry name" value="PRK11784.1-4"/>
    <property type="match status" value="1"/>
</dbReference>
<evidence type="ECO:0000313" key="4">
    <source>
        <dbReference type="Proteomes" id="UP001399917"/>
    </source>
</evidence>
<keyword evidence="1" id="KW-0711">Selenium</keyword>
<dbReference type="Pfam" id="PF00581">
    <property type="entry name" value="Rhodanese"/>
    <property type="match status" value="1"/>
</dbReference>
<proteinExistence type="predicted"/>
<dbReference type="PANTHER" id="PTHR30401:SF0">
    <property type="entry name" value="TRNA 2-SELENOURIDINE SYNTHASE"/>
    <property type="match status" value="1"/>
</dbReference>
<dbReference type="PROSITE" id="PS00380">
    <property type="entry name" value="RHODANESE_1"/>
    <property type="match status" value="1"/>
</dbReference>
<dbReference type="Pfam" id="PF26341">
    <property type="entry name" value="AAA_SelU"/>
    <property type="match status" value="1"/>
</dbReference>
<dbReference type="NCBIfam" id="NF008750">
    <property type="entry name" value="PRK11784.1-2"/>
    <property type="match status" value="1"/>
</dbReference>
<sequence>MAKSFSSIDDVLRADYDTIIDVRAPCEFAQDHLPGAINLPVLDDAERIRVGTIYKQESPFLARKIGAALVARNTAKHIEERLGEYDGKWRPLVYCWRGGQRSNAFATVLTQIGWRVDVIEGGYRSWRRLVNGALHDTELAHRFVLLDGFTGTAKTDLIHRVAARGGQVLDLEGIARHRGSIFGTLGLQPPQKTFESDLAVALAKLDPARPVLVEAESSRIGDRSVPASVWKQMCAAPRINVTAPLSSRARYLSEAYSDLVVDAHELERMLQKLVPLQGYERVDMWSEMARTGEFVELAGALMAFHYDPRYAKSRARHDADIAATLDLCDLGVPARDDAAGQIMLLMEAL</sequence>
<dbReference type="InterPro" id="IPR017582">
    <property type="entry name" value="SelU"/>
</dbReference>
<name>A0ABP7KDH1_9RHOB</name>
<evidence type="ECO:0000256" key="1">
    <source>
        <dbReference type="ARBA" id="ARBA00023266"/>
    </source>
</evidence>
<organism evidence="3 4">
    <name type="scientific">Celeribacter arenosi</name>
    <dbReference type="NCBI Taxonomy" id="792649"/>
    <lineage>
        <taxon>Bacteria</taxon>
        <taxon>Pseudomonadati</taxon>
        <taxon>Pseudomonadota</taxon>
        <taxon>Alphaproteobacteria</taxon>
        <taxon>Rhodobacterales</taxon>
        <taxon>Roseobacteraceae</taxon>
        <taxon>Celeribacter</taxon>
    </lineage>
</organism>
<feature type="domain" description="Rhodanese" evidence="2">
    <location>
        <begin position="18"/>
        <end position="131"/>
    </location>
</feature>
<dbReference type="RefSeq" id="WP_344847188.1">
    <property type="nucleotide sequence ID" value="NZ_BAABDF010000007.1"/>
</dbReference>
<evidence type="ECO:0000259" key="2">
    <source>
        <dbReference type="PROSITE" id="PS50206"/>
    </source>
</evidence>
<dbReference type="InterPro" id="IPR001763">
    <property type="entry name" value="Rhodanese-like_dom"/>
</dbReference>
<comment type="caution">
    <text evidence="3">The sequence shown here is derived from an EMBL/GenBank/DDBJ whole genome shotgun (WGS) entry which is preliminary data.</text>
</comment>
<gene>
    <name evidence="3" type="primary">mnmH</name>
    <name evidence="3" type="ORF">GCM10022404_22110</name>
</gene>